<evidence type="ECO:0000256" key="5">
    <source>
        <dbReference type="ARBA" id="ARBA00022840"/>
    </source>
</evidence>
<evidence type="ECO:0000259" key="8">
    <source>
        <dbReference type="PROSITE" id="PS50263"/>
    </source>
</evidence>
<evidence type="ECO:0000256" key="7">
    <source>
        <dbReference type="PIRNR" id="PIRNR006630"/>
    </source>
</evidence>
<evidence type="ECO:0000256" key="1">
    <source>
        <dbReference type="ARBA" id="ARBA00005188"/>
    </source>
</evidence>
<dbReference type="InterPro" id="IPR003694">
    <property type="entry name" value="NAD_synthase"/>
</dbReference>
<dbReference type="Pfam" id="PF02540">
    <property type="entry name" value="NAD_synthase"/>
    <property type="match status" value="1"/>
</dbReference>
<dbReference type="CDD" id="cd00553">
    <property type="entry name" value="NAD_synthase"/>
    <property type="match status" value="1"/>
</dbReference>
<keyword evidence="6 7" id="KW-0520">NAD</keyword>
<keyword evidence="10" id="KW-1185">Reference proteome</keyword>
<dbReference type="GO" id="GO:0004359">
    <property type="term" value="F:glutaminase activity"/>
    <property type="evidence" value="ECO:0007669"/>
    <property type="project" value="InterPro"/>
</dbReference>
<evidence type="ECO:0000313" key="10">
    <source>
        <dbReference type="Proteomes" id="UP001162131"/>
    </source>
</evidence>
<dbReference type="GO" id="GO:0005524">
    <property type="term" value="F:ATP binding"/>
    <property type="evidence" value="ECO:0007669"/>
    <property type="project" value="UniProtKB-UniRule"/>
</dbReference>
<keyword evidence="5 7" id="KW-0067">ATP-binding</keyword>
<evidence type="ECO:0000256" key="4">
    <source>
        <dbReference type="ARBA" id="ARBA00022741"/>
    </source>
</evidence>
<dbReference type="Gene3D" id="3.60.110.10">
    <property type="entry name" value="Carbon-nitrogen hydrolase"/>
    <property type="match status" value="1"/>
</dbReference>
<dbReference type="AlphaFoldDB" id="A0AAU9J5X4"/>
<keyword evidence="4 7" id="KW-0547">Nucleotide-binding</keyword>
<dbReference type="CDD" id="cd07570">
    <property type="entry name" value="GAT_Gln-NAD-synth"/>
    <property type="match status" value="1"/>
</dbReference>
<comment type="caution">
    <text evidence="9">The sequence shown here is derived from an EMBL/GenBank/DDBJ whole genome shotgun (WGS) entry which is preliminary data.</text>
</comment>
<dbReference type="PIRSF" id="PIRSF006630">
    <property type="entry name" value="NADS_GAT"/>
    <property type="match status" value="1"/>
</dbReference>
<dbReference type="PROSITE" id="PS50263">
    <property type="entry name" value="CN_HYDROLASE"/>
    <property type="match status" value="1"/>
</dbReference>
<dbReference type="InterPro" id="IPR003010">
    <property type="entry name" value="C-N_Hydrolase"/>
</dbReference>
<dbReference type="GO" id="GO:0009435">
    <property type="term" value="P:NAD+ biosynthetic process"/>
    <property type="evidence" value="ECO:0007669"/>
    <property type="project" value="UniProtKB-UniRule"/>
</dbReference>
<dbReference type="Proteomes" id="UP001162131">
    <property type="component" value="Unassembled WGS sequence"/>
</dbReference>
<reference evidence="9" key="1">
    <citation type="submission" date="2021-09" db="EMBL/GenBank/DDBJ databases">
        <authorList>
            <consortium name="AG Swart"/>
            <person name="Singh M."/>
            <person name="Singh A."/>
            <person name="Seah K."/>
            <person name="Emmerich C."/>
        </authorList>
    </citation>
    <scope>NUCLEOTIDE SEQUENCE</scope>
    <source>
        <strain evidence="9">ATCC30299</strain>
    </source>
</reference>
<dbReference type="EC" id="6.3.5.1" evidence="7"/>
<evidence type="ECO:0000256" key="6">
    <source>
        <dbReference type="ARBA" id="ARBA00023027"/>
    </source>
</evidence>
<dbReference type="InterPro" id="IPR022310">
    <property type="entry name" value="NAD/GMP_synthase"/>
</dbReference>
<dbReference type="EMBL" id="CAJZBQ010000028">
    <property type="protein sequence ID" value="CAG9321354.1"/>
    <property type="molecule type" value="Genomic_DNA"/>
</dbReference>
<comment type="pathway">
    <text evidence="1 7">Cofactor biosynthesis; NAD(+) biosynthesis; NAD(+) from deamido-NAD(+) (L-Gln route): step 1/1.</text>
</comment>
<dbReference type="Gene3D" id="3.40.50.620">
    <property type="entry name" value="HUPs"/>
    <property type="match status" value="1"/>
</dbReference>
<dbReference type="SUPFAM" id="SSF52402">
    <property type="entry name" value="Adenine nucleotide alpha hydrolases-like"/>
    <property type="match status" value="1"/>
</dbReference>
<dbReference type="InterPro" id="IPR014445">
    <property type="entry name" value="Gln-dep_NAD_synthase"/>
</dbReference>
<accession>A0AAU9J5X4</accession>
<organism evidence="9 10">
    <name type="scientific">Blepharisma stoltei</name>
    <dbReference type="NCBI Taxonomy" id="1481888"/>
    <lineage>
        <taxon>Eukaryota</taxon>
        <taxon>Sar</taxon>
        <taxon>Alveolata</taxon>
        <taxon>Ciliophora</taxon>
        <taxon>Postciliodesmatophora</taxon>
        <taxon>Heterotrichea</taxon>
        <taxon>Heterotrichida</taxon>
        <taxon>Blepharismidae</taxon>
        <taxon>Blepharisma</taxon>
    </lineage>
</organism>
<gene>
    <name evidence="9" type="ORF">BSTOLATCC_MIC28637</name>
</gene>
<name>A0AAU9J5X4_9CILI</name>
<protein>
    <recommendedName>
        <fullName evidence="7">Glutamine-dependent NAD(+) synthetase</fullName>
        <ecNumber evidence="7">6.3.5.1</ecNumber>
    </recommendedName>
    <alternativeName>
        <fullName evidence="7">NAD(+) synthase [glutamine-hydrolyzing]</fullName>
    </alternativeName>
</protein>
<proteinExistence type="inferred from homology"/>
<evidence type="ECO:0000313" key="9">
    <source>
        <dbReference type="EMBL" id="CAG9321354.1"/>
    </source>
</evidence>
<keyword evidence="3 7" id="KW-0436">Ligase</keyword>
<dbReference type="GO" id="GO:0003952">
    <property type="term" value="F:NAD+ synthase (glutamine-hydrolyzing) activity"/>
    <property type="evidence" value="ECO:0007669"/>
    <property type="project" value="UniProtKB-UniRule"/>
</dbReference>
<dbReference type="Pfam" id="PF00795">
    <property type="entry name" value="CN_hydrolase"/>
    <property type="match status" value="1"/>
</dbReference>
<dbReference type="PANTHER" id="PTHR23090:SF9">
    <property type="entry name" value="GLUTAMINE-DEPENDENT NAD(+) SYNTHETASE"/>
    <property type="match status" value="1"/>
</dbReference>
<dbReference type="InterPro" id="IPR036526">
    <property type="entry name" value="C-N_Hydrolase_sf"/>
</dbReference>
<dbReference type="InterPro" id="IPR014729">
    <property type="entry name" value="Rossmann-like_a/b/a_fold"/>
</dbReference>
<dbReference type="PANTHER" id="PTHR23090">
    <property type="entry name" value="NH 3 /GLUTAMINE-DEPENDENT NAD + SYNTHETASE"/>
    <property type="match status" value="1"/>
</dbReference>
<evidence type="ECO:0000256" key="2">
    <source>
        <dbReference type="ARBA" id="ARBA00007145"/>
    </source>
</evidence>
<evidence type="ECO:0000256" key="3">
    <source>
        <dbReference type="ARBA" id="ARBA00022598"/>
    </source>
</evidence>
<dbReference type="SUPFAM" id="SSF56317">
    <property type="entry name" value="Carbon-nitrogen hydrolase"/>
    <property type="match status" value="1"/>
</dbReference>
<dbReference type="HAMAP" id="MF_02090">
    <property type="entry name" value="NadE_glutamine_dep"/>
    <property type="match status" value="1"/>
</dbReference>
<dbReference type="NCBIfam" id="TIGR00552">
    <property type="entry name" value="nadE"/>
    <property type="match status" value="1"/>
</dbReference>
<dbReference type="GO" id="GO:0005737">
    <property type="term" value="C:cytoplasm"/>
    <property type="evidence" value="ECO:0007669"/>
    <property type="project" value="InterPro"/>
</dbReference>
<sequence>MEPTIVTVTTLNNWVLDFAGNQRRIIESIKISKDVHKAKVRIGSELEIPGYSCEDHFLEPDTFFHSWEVLAEVLKLTKTEPYNDILCLVGMCINHHGVLYNCGVFVYNGTVILIKPKLILADDGNYRESRWFTPWSGGTMVMDFTLPRCISELYGQRKSKFGNAMLRTEEGYIIGTECCEELWAPIPSSTSLFLQGAHVVFNQSGSHFSLRKLEKRIDLIKSATNKTGGIYLYANNRGCDGNRMYFDGSSMICVNGRIVASSNQFNLKDIDVLSAAVDLSSIETFRSPANARAMQATESVKLSYPIIDITGFYLLCPSVPCITQPINEPGLSIEEQIAGAPACWLWDYLRRSGAKGFFLPLSGGADSASTLALIGCMCKLVYDSLKSETGYNKEVIESDLRKLIGRLPESPRDLASEIMHSAYLGTVNSSEETKSRSRRAAEEIGSRHYEVVIDKIVESFIGLFTRLSKSKRPEFKANGGTWIEDLALQNIQARSRMIAAYLMGQLLPWHQNKPGYYLILGSGNLEEGLTGYMTKYDNSSADLNPIGGISKVDLKRFLIWASDKLNAPALSEIAFAVPTAELTPLKEGQICQTDEAELGLTYPEMSALARLRKVDHLGPLYTYKKLLSEWRHLSKLEIATKVKRFYTLYGKNRHKMATITPSLHVESYSADDNRYDIRPLFYNFQWEMQFQQIDEDSQSN</sequence>
<dbReference type="FunFam" id="3.40.50.620:FF:000036">
    <property type="entry name" value="Glutamine-dependent NAD(+) synthetase"/>
    <property type="match status" value="1"/>
</dbReference>
<feature type="domain" description="CN hydrolase" evidence="8">
    <location>
        <begin position="4"/>
        <end position="279"/>
    </location>
</feature>
<comment type="similarity">
    <text evidence="2 7">In the C-terminal section; belongs to the NAD synthetase family.</text>
</comment>
<comment type="catalytic activity">
    <reaction evidence="7">
        <text>deamido-NAD(+) + L-glutamine + ATP + H2O = L-glutamate + AMP + diphosphate + NAD(+) + H(+)</text>
        <dbReference type="Rhea" id="RHEA:24384"/>
        <dbReference type="ChEBI" id="CHEBI:15377"/>
        <dbReference type="ChEBI" id="CHEBI:15378"/>
        <dbReference type="ChEBI" id="CHEBI:29985"/>
        <dbReference type="ChEBI" id="CHEBI:30616"/>
        <dbReference type="ChEBI" id="CHEBI:33019"/>
        <dbReference type="ChEBI" id="CHEBI:57540"/>
        <dbReference type="ChEBI" id="CHEBI:58359"/>
        <dbReference type="ChEBI" id="CHEBI:58437"/>
        <dbReference type="ChEBI" id="CHEBI:456215"/>
        <dbReference type="EC" id="6.3.5.1"/>
    </reaction>
</comment>